<feature type="region of interest" description="Disordered" evidence="1">
    <location>
        <begin position="42"/>
        <end position="61"/>
    </location>
</feature>
<proteinExistence type="predicted"/>
<keyword evidence="3" id="KW-1185">Reference proteome</keyword>
<dbReference type="Proteomes" id="UP001302602">
    <property type="component" value="Unassembled WGS sequence"/>
</dbReference>
<dbReference type="RefSeq" id="XP_062646602.1">
    <property type="nucleotide sequence ID" value="XM_062787572.1"/>
</dbReference>
<evidence type="ECO:0000313" key="3">
    <source>
        <dbReference type="Proteomes" id="UP001302602"/>
    </source>
</evidence>
<comment type="caution">
    <text evidence="2">The sequence shown here is derived from an EMBL/GenBank/DDBJ whole genome shotgun (WGS) entry which is preliminary data.</text>
</comment>
<evidence type="ECO:0000313" key="2">
    <source>
        <dbReference type="EMBL" id="KAK4122831.1"/>
    </source>
</evidence>
<evidence type="ECO:0000256" key="1">
    <source>
        <dbReference type="SAM" id="MobiDB-lite"/>
    </source>
</evidence>
<feature type="compositionally biased region" description="Basic and acidic residues" evidence="1">
    <location>
        <begin position="1"/>
        <end position="15"/>
    </location>
</feature>
<feature type="region of interest" description="Disordered" evidence="1">
    <location>
        <begin position="1"/>
        <end position="20"/>
    </location>
</feature>
<accession>A0AAN6TZ56</accession>
<gene>
    <name evidence="2" type="ORF">N657DRAFT_481388</name>
</gene>
<name>A0AAN6TZ56_9PEZI</name>
<organism evidence="2 3">
    <name type="scientific">Parathielavia appendiculata</name>
    <dbReference type="NCBI Taxonomy" id="2587402"/>
    <lineage>
        <taxon>Eukaryota</taxon>
        <taxon>Fungi</taxon>
        <taxon>Dikarya</taxon>
        <taxon>Ascomycota</taxon>
        <taxon>Pezizomycotina</taxon>
        <taxon>Sordariomycetes</taxon>
        <taxon>Sordariomycetidae</taxon>
        <taxon>Sordariales</taxon>
        <taxon>Chaetomiaceae</taxon>
        <taxon>Parathielavia</taxon>
    </lineage>
</organism>
<dbReference type="AlphaFoldDB" id="A0AAN6TZ56"/>
<dbReference type="GeneID" id="87824342"/>
<sequence>MYHQPLRDMSRDSRAASEPVTCDGLTIEALPRKRTSLVVPKLPTSATREETEEGNEMPGSGQEAAHILSDEQAGQASCPTSRTCIAASFIDRLTIGAGLSARPVAALTWQPSNGRSCSVLFAVTLAENPSRNMLISDRPGLKTIRAAEVELLHDAFSTSVCIVQSLLTVCSRLSWLRKDCTCKRVL</sequence>
<dbReference type="EMBL" id="MU853230">
    <property type="protein sequence ID" value="KAK4122831.1"/>
    <property type="molecule type" value="Genomic_DNA"/>
</dbReference>
<reference evidence="2" key="1">
    <citation type="journal article" date="2023" name="Mol. Phylogenet. Evol.">
        <title>Genome-scale phylogeny and comparative genomics of the fungal order Sordariales.</title>
        <authorList>
            <person name="Hensen N."/>
            <person name="Bonometti L."/>
            <person name="Westerberg I."/>
            <person name="Brannstrom I.O."/>
            <person name="Guillou S."/>
            <person name="Cros-Aarteil S."/>
            <person name="Calhoun S."/>
            <person name="Haridas S."/>
            <person name="Kuo A."/>
            <person name="Mondo S."/>
            <person name="Pangilinan J."/>
            <person name="Riley R."/>
            <person name="LaButti K."/>
            <person name="Andreopoulos B."/>
            <person name="Lipzen A."/>
            <person name="Chen C."/>
            <person name="Yan M."/>
            <person name="Daum C."/>
            <person name="Ng V."/>
            <person name="Clum A."/>
            <person name="Steindorff A."/>
            <person name="Ohm R.A."/>
            <person name="Martin F."/>
            <person name="Silar P."/>
            <person name="Natvig D.O."/>
            <person name="Lalanne C."/>
            <person name="Gautier V."/>
            <person name="Ament-Velasquez S.L."/>
            <person name="Kruys A."/>
            <person name="Hutchinson M.I."/>
            <person name="Powell A.J."/>
            <person name="Barry K."/>
            <person name="Miller A.N."/>
            <person name="Grigoriev I.V."/>
            <person name="Debuchy R."/>
            <person name="Gladieux P."/>
            <person name="Hiltunen Thoren M."/>
            <person name="Johannesson H."/>
        </authorList>
    </citation>
    <scope>NUCLEOTIDE SEQUENCE</scope>
    <source>
        <strain evidence="2">CBS 731.68</strain>
    </source>
</reference>
<protein>
    <submittedName>
        <fullName evidence="2">Uncharacterized protein</fullName>
    </submittedName>
</protein>
<reference evidence="2" key="2">
    <citation type="submission" date="2023-05" db="EMBL/GenBank/DDBJ databases">
        <authorList>
            <consortium name="Lawrence Berkeley National Laboratory"/>
            <person name="Steindorff A."/>
            <person name="Hensen N."/>
            <person name="Bonometti L."/>
            <person name="Westerberg I."/>
            <person name="Brannstrom I.O."/>
            <person name="Guillou S."/>
            <person name="Cros-Aarteil S."/>
            <person name="Calhoun S."/>
            <person name="Haridas S."/>
            <person name="Kuo A."/>
            <person name="Mondo S."/>
            <person name="Pangilinan J."/>
            <person name="Riley R."/>
            <person name="Labutti K."/>
            <person name="Andreopoulos B."/>
            <person name="Lipzen A."/>
            <person name="Chen C."/>
            <person name="Yanf M."/>
            <person name="Daum C."/>
            <person name="Ng V."/>
            <person name="Clum A."/>
            <person name="Ohm R."/>
            <person name="Martin F."/>
            <person name="Silar P."/>
            <person name="Natvig D."/>
            <person name="Lalanne C."/>
            <person name="Gautier V."/>
            <person name="Ament-Velasquez S.L."/>
            <person name="Kruys A."/>
            <person name="Hutchinson M.I."/>
            <person name="Powell A.J."/>
            <person name="Barry K."/>
            <person name="Miller A.N."/>
            <person name="Grigoriev I.V."/>
            <person name="Debuchy R."/>
            <person name="Gladieux P."/>
            <person name="Thoren M.H."/>
            <person name="Johannesson H."/>
        </authorList>
    </citation>
    <scope>NUCLEOTIDE SEQUENCE</scope>
    <source>
        <strain evidence="2">CBS 731.68</strain>
    </source>
</reference>